<dbReference type="AlphaFoldDB" id="A0A517SNZ6"/>
<dbReference type="SUPFAM" id="SSF54427">
    <property type="entry name" value="NTF2-like"/>
    <property type="match status" value="1"/>
</dbReference>
<dbReference type="InterPro" id="IPR032710">
    <property type="entry name" value="NTF2-like_dom_sf"/>
</dbReference>
<dbReference type="InterPro" id="IPR037401">
    <property type="entry name" value="SnoaL-like"/>
</dbReference>
<protein>
    <submittedName>
        <fullName evidence="3">SnoaL-like domain protein</fullName>
    </submittedName>
</protein>
<gene>
    <name evidence="3" type="ORF">SV7mr_03310</name>
</gene>
<reference evidence="3 4" key="1">
    <citation type="submission" date="2019-02" db="EMBL/GenBank/DDBJ databases">
        <title>Deep-cultivation of Planctomycetes and their phenomic and genomic characterization uncovers novel biology.</title>
        <authorList>
            <person name="Wiegand S."/>
            <person name="Jogler M."/>
            <person name="Boedeker C."/>
            <person name="Pinto D."/>
            <person name="Vollmers J."/>
            <person name="Rivas-Marin E."/>
            <person name="Kohn T."/>
            <person name="Peeters S.H."/>
            <person name="Heuer A."/>
            <person name="Rast P."/>
            <person name="Oberbeckmann S."/>
            <person name="Bunk B."/>
            <person name="Jeske O."/>
            <person name="Meyerdierks A."/>
            <person name="Storesund J.E."/>
            <person name="Kallscheuer N."/>
            <person name="Luecker S."/>
            <person name="Lage O.M."/>
            <person name="Pohl T."/>
            <person name="Merkel B.J."/>
            <person name="Hornburger P."/>
            <person name="Mueller R.-W."/>
            <person name="Bruemmer F."/>
            <person name="Labrenz M."/>
            <person name="Spormann A.M."/>
            <person name="Op den Camp H."/>
            <person name="Overmann J."/>
            <person name="Amann R."/>
            <person name="Jetten M.S.M."/>
            <person name="Mascher T."/>
            <person name="Medema M.H."/>
            <person name="Devos D.P."/>
            <person name="Kaster A.-K."/>
            <person name="Ovreas L."/>
            <person name="Rohde M."/>
            <person name="Galperin M.Y."/>
            <person name="Jogler C."/>
        </authorList>
    </citation>
    <scope>NUCLEOTIDE SEQUENCE [LARGE SCALE GENOMIC DNA]</scope>
    <source>
        <strain evidence="3 4">SV_7m_r</strain>
    </source>
</reference>
<evidence type="ECO:0000259" key="2">
    <source>
        <dbReference type="Pfam" id="PF13577"/>
    </source>
</evidence>
<keyword evidence="1" id="KW-0732">Signal</keyword>
<name>A0A517SNZ6_9BACT</name>
<feature type="chain" id="PRO_5021748085" evidence="1">
    <location>
        <begin position="23"/>
        <end position="349"/>
    </location>
</feature>
<keyword evidence="4" id="KW-1185">Reference proteome</keyword>
<evidence type="ECO:0000256" key="1">
    <source>
        <dbReference type="SAM" id="SignalP"/>
    </source>
</evidence>
<sequence precursor="true">MLTKLGMKRLVRLHMLPPIVCAATLGTILFGAADGQTGHLVDAQEAINQIGQEPVVVEIEQPGDDAVLDLKEEQGSQEDSDRVALQEAIEQYVAAFNERDVERFVALWTEEALYRSDDRDSPVAGREALTELVKNLFDHSGDLKLLVDTQSLEFVSPQVAIETGQASVQVDGKVTESDYRTVYVKQAGKWLIDSVNEQVRFKAPSRDWELHGLGFLVGRWVYQADDLAIDLRCHRSVNSNFLVRKYIVQGRDELESVGIQLIGWDPADKRIKSWLFDSHGSVVEGNWEQVGDHWTVHSNATLGDSEQGTFSVAITPVDANTYRWRKFNRSIGATLLPNVSEIQFERLPE</sequence>
<dbReference type="Gene3D" id="3.10.450.50">
    <property type="match status" value="1"/>
</dbReference>
<organism evidence="3 4">
    <name type="scientific">Stieleria bergensis</name>
    <dbReference type="NCBI Taxonomy" id="2528025"/>
    <lineage>
        <taxon>Bacteria</taxon>
        <taxon>Pseudomonadati</taxon>
        <taxon>Planctomycetota</taxon>
        <taxon>Planctomycetia</taxon>
        <taxon>Pirellulales</taxon>
        <taxon>Pirellulaceae</taxon>
        <taxon>Stieleria</taxon>
    </lineage>
</organism>
<dbReference type="Proteomes" id="UP000315003">
    <property type="component" value="Chromosome"/>
</dbReference>
<dbReference type="OrthoDB" id="263788at2"/>
<evidence type="ECO:0000313" key="3">
    <source>
        <dbReference type="EMBL" id="QDT57846.1"/>
    </source>
</evidence>
<dbReference type="Pfam" id="PF13577">
    <property type="entry name" value="SnoaL_4"/>
    <property type="match status" value="1"/>
</dbReference>
<feature type="domain" description="SnoaL-like" evidence="2">
    <location>
        <begin position="80"/>
        <end position="194"/>
    </location>
</feature>
<accession>A0A517SNZ6</accession>
<feature type="signal peptide" evidence="1">
    <location>
        <begin position="1"/>
        <end position="22"/>
    </location>
</feature>
<dbReference type="EMBL" id="CP036272">
    <property type="protein sequence ID" value="QDT57846.1"/>
    <property type="molecule type" value="Genomic_DNA"/>
</dbReference>
<evidence type="ECO:0000313" key="4">
    <source>
        <dbReference type="Proteomes" id="UP000315003"/>
    </source>
</evidence>
<proteinExistence type="predicted"/>
<dbReference type="RefSeq" id="WP_145268589.1">
    <property type="nucleotide sequence ID" value="NZ_CP036272.1"/>
</dbReference>